<reference evidence="7" key="2">
    <citation type="submission" date="2022-06" db="EMBL/GenBank/DDBJ databases">
        <title>Thermospira aquatica gen. nov., sp. nov.</title>
        <authorList>
            <person name="Ben Ali Gam Z."/>
            <person name="Labat M."/>
        </authorList>
    </citation>
    <scope>NUCLEOTIDE SEQUENCE</scope>
    <source>
        <strain evidence="7">F1F22</strain>
    </source>
</reference>
<dbReference type="PROSITE" id="PS51257">
    <property type="entry name" value="PROKAR_LIPOPROTEIN"/>
    <property type="match status" value="1"/>
</dbReference>
<accession>A0AAX3BA21</accession>
<dbReference type="PIRSF" id="PIRSF002741">
    <property type="entry name" value="MppA"/>
    <property type="match status" value="1"/>
</dbReference>
<evidence type="ECO:0000256" key="4">
    <source>
        <dbReference type="ARBA" id="ARBA00022729"/>
    </source>
</evidence>
<dbReference type="CDD" id="cd08504">
    <property type="entry name" value="PBP2_OppA"/>
    <property type="match status" value="1"/>
</dbReference>
<dbReference type="AlphaFoldDB" id="A0AAX3BA21"/>
<dbReference type="Gene3D" id="3.40.190.10">
    <property type="entry name" value="Periplasmic binding protein-like II"/>
    <property type="match status" value="1"/>
</dbReference>
<reference evidence="7" key="1">
    <citation type="submission" date="2021-04" db="EMBL/GenBank/DDBJ databases">
        <authorList>
            <person name="Postec A."/>
        </authorList>
    </citation>
    <scope>NUCLEOTIDE SEQUENCE</scope>
    <source>
        <strain evidence="7">F1F22</strain>
    </source>
</reference>
<comment type="subcellular location">
    <subcellularLocation>
        <location evidence="1">Cell envelope</location>
    </subcellularLocation>
</comment>
<dbReference type="Gene3D" id="3.10.105.10">
    <property type="entry name" value="Dipeptide-binding Protein, Domain 3"/>
    <property type="match status" value="1"/>
</dbReference>
<dbReference type="SUPFAM" id="SSF53850">
    <property type="entry name" value="Periplasmic binding protein-like II"/>
    <property type="match status" value="1"/>
</dbReference>
<evidence type="ECO:0000256" key="2">
    <source>
        <dbReference type="ARBA" id="ARBA00005695"/>
    </source>
</evidence>
<dbReference type="FunFam" id="3.90.76.10:FF:000001">
    <property type="entry name" value="Oligopeptide ABC transporter substrate-binding protein"/>
    <property type="match status" value="1"/>
</dbReference>
<dbReference type="PANTHER" id="PTHR30290:SF10">
    <property type="entry name" value="PERIPLASMIC OLIGOPEPTIDE-BINDING PROTEIN-RELATED"/>
    <property type="match status" value="1"/>
</dbReference>
<dbReference type="InterPro" id="IPR039424">
    <property type="entry name" value="SBP_5"/>
</dbReference>
<feature type="chain" id="PRO_5043768945" evidence="5">
    <location>
        <begin position="23"/>
        <end position="518"/>
    </location>
</feature>
<dbReference type="GO" id="GO:0030288">
    <property type="term" value="C:outer membrane-bounded periplasmic space"/>
    <property type="evidence" value="ECO:0007669"/>
    <property type="project" value="UniProtKB-ARBA"/>
</dbReference>
<protein>
    <submittedName>
        <fullName evidence="7">Peptide ABC transporter substrate-binding protein</fullName>
    </submittedName>
</protein>
<dbReference type="Gene3D" id="3.90.76.10">
    <property type="entry name" value="Dipeptide-binding Protein, Domain 1"/>
    <property type="match status" value="1"/>
</dbReference>
<dbReference type="KEGG" id="taqu:KDW03_06135"/>
<organism evidence="7 8">
    <name type="scientific">Thermospira aquatica</name>
    <dbReference type="NCBI Taxonomy" id="2828656"/>
    <lineage>
        <taxon>Bacteria</taxon>
        <taxon>Pseudomonadati</taxon>
        <taxon>Spirochaetota</taxon>
        <taxon>Spirochaetia</taxon>
        <taxon>Brevinematales</taxon>
        <taxon>Thermospiraceae</taxon>
        <taxon>Thermospira</taxon>
    </lineage>
</organism>
<dbReference type="InterPro" id="IPR000914">
    <property type="entry name" value="SBP_5_dom"/>
</dbReference>
<evidence type="ECO:0000313" key="7">
    <source>
        <dbReference type="EMBL" id="URA09085.1"/>
    </source>
</evidence>
<dbReference type="GO" id="GO:0015833">
    <property type="term" value="P:peptide transport"/>
    <property type="evidence" value="ECO:0007669"/>
    <property type="project" value="TreeGrafter"/>
</dbReference>
<evidence type="ECO:0000256" key="1">
    <source>
        <dbReference type="ARBA" id="ARBA00004196"/>
    </source>
</evidence>
<dbReference type="GO" id="GO:0043190">
    <property type="term" value="C:ATP-binding cassette (ABC) transporter complex"/>
    <property type="evidence" value="ECO:0007669"/>
    <property type="project" value="InterPro"/>
</dbReference>
<dbReference type="InterPro" id="IPR030678">
    <property type="entry name" value="Peptide/Ni-bd"/>
</dbReference>
<evidence type="ECO:0000256" key="3">
    <source>
        <dbReference type="ARBA" id="ARBA00022448"/>
    </source>
</evidence>
<dbReference type="Pfam" id="PF00496">
    <property type="entry name" value="SBP_bac_5"/>
    <property type="match status" value="1"/>
</dbReference>
<keyword evidence="3" id="KW-0813">Transport</keyword>
<proteinExistence type="inferred from homology"/>
<dbReference type="FunFam" id="3.10.105.10:FF:000001">
    <property type="entry name" value="Oligopeptide ABC transporter, oligopeptide-binding protein"/>
    <property type="match status" value="1"/>
</dbReference>
<sequence>MKRFLMLSLAALVALSGCGKKAQTDVLRYNNGTEPQTIDPAIMTGHPEFTIAIQIFEGLTSYDPKTLDPIPGVAESWSVSSDGLVWTFKLRPNVTWSDGTPITAQTFKESWLRALDPNTAAEYAYQLYVIKNGEAYNAGKAKETDVGIKVIDDLTLEVTLENPTPYFLQLTAFPTYMPVPMHVVKKYGDKWILPENLVVNGPFKIKEWLPNQKIVFVKNETYWDKDKVKLNQIEFYAIEDNNTALEKYLNDELDWLPTVPTDRVDEMLKHPDTRVAPQLAVYFYRFNVTDPVLKDPRVRRALYLSIDRKYIIDNILKAGQQPAYNFVPSLAGYTPFIGEKENVEKAKKLLAEAGYPNGEGFPKLTILYNTSEGHKKIAEAIQQMWKKNLGIDVALENQEWKVYLDKQAKLDYQICRAGWIGDYPDPNTFLDMFVTDGGNNQTGYSNPRYDELIKQAARETNPKKRMAILRQVEEILMTDLPIMPIYFYVNILMWKPYVKGVYMNALDLHPLKEAYLEK</sequence>
<evidence type="ECO:0000259" key="6">
    <source>
        <dbReference type="Pfam" id="PF00496"/>
    </source>
</evidence>
<feature type="signal peptide" evidence="5">
    <location>
        <begin position="1"/>
        <end position="22"/>
    </location>
</feature>
<dbReference type="RefSeq" id="WP_271434211.1">
    <property type="nucleotide sequence ID" value="NZ_CP073355.1"/>
</dbReference>
<name>A0AAX3BA21_9SPIR</name>
<dbReference type="EMBL" id="CP073355">
    <property type="protein sequence ID" value="URA09085.1"/>
    <property type="molecule type" value="Genomic_DNA"/>
</dbReference>
<keyword evidence="4 5" id="KW-0732">Signal</keyword>
<dbReference type="Proteomes" id="UP001056539">
    <property type="component" value="Chromosome"/>
</dbReference>
<evidence type="ECO:0000256" key="5">
    <source>
        <dbReference type="SAM" id="SignalP"/>
    </source>
</evidence>
<dbReference type="PANTHER" id="PTHR30290">
    <property type="entry name" value="PERIPLASMIC BINDING COMPONENT OF ABC TRANSPORTER"/>
    <property type="match status" value="1"/>
</dbReference>
<gene>
    <name evidence="7" type="ORF">KDW03_06135</name>
</gene>
<dbReference type="GO" id="GO:1904680">
    <property type="term" value="F:peptide transmembrane transporter activity"/>
    <property type="evidence" value="ECO:0007669"/>
    <property type="project" value="TreeGrafter"/>
</dbReference>
<comment type="similarity">
    <text evidence="2">Belongs to the bacterial solute-binding protein 5 family.</text>
</comment>
<evidence type="ECO:0000313" key="8">
    <source>
        <dbReference type="Proteomes" id="UP001056539"/>
    </source>
</evidence>
<feature type="domain" description="Solute-binding protein family 5" evidence="6">
    <location>
        <begin position="69"/>
        <end position="440"/>
    </location>
</feature>
<keyword evidence="8" id="KW-1185">Reference proteome</keyword>